<dbReference type="PANTHER" id="PTHR47890:SF1">
    <property type="entry name" value="LD24308P"/>
    <property type="match status" value="1"/>
</dbReference>
<proteinExistence type="predicted"/>
<sequence length="670" mass="78287">MILIRPKVIFICLIFSLQQIKNSFEFDYNGVKDMIKFGHEIVMDIFESWEIIRPKGPEYDNTLPFIQKMEKELMNRISRISQKIDSFEEQIDIRLDTILAKVLSEIPLQQILNQKLRILDENVGRINDLYYDFYLYSKASHKYERYTLEDFAKTCVSSRAGALPDILKNIHRLLVPSPDEILGRSILILLTNQMQEASSQICNENQSLQQLLYNLYTTITLAEIKGYSMIQFSYKILRLYNPGTNFTDEMEIVKEQYETRTTETLRAVKTAMAFAPRQIWKCDARIHKLDETYTKLTQLFQGYIVNEVDLNKDSSCRENCAYYEYSKVYGCYKNQFCSQQRKCNGRILKCEYIDSDMWICPSPEHNDRRYEYIEYENGQIFGEKSTCNKGTTKVDSWWRWLFWHCSYCFCYCDDNNMNSDRYFSLRKVVSDVANNKVVTGVRFKKVNQIIHIQIQQGELMPRGNIDKTSVQWKSIEEFNVLDNNIKNGIDYHTLSWEKRGLDLDDLVLDKNYLLTGFKFRMVGSRLNLEVRMTPFNFTTGKLIEPLNNSFWFSHDRTDRTELKFENPNIPTRLPLLALPDSKTEQYLNFAPSDRKTDAAQNTIPFLDVQSVESNPPIPIAGAGIFHKGRLGSGGYVALRLITYDFSKHLQVDLPVNVETVVDAPNEIRSV</sequence>
<protein>
    <submittedName>
        <fullName evidence="2">Uncharacterized protein</fullName>
    </submittedName>
</protein>
<evidence type="ECO:0000313" key="2">
    <source>
        <dbReference type="EMBL" id="PBC33218.1"/>
    </source>
</evidence>
<dbReference type="InterPro" id="IPR032062">
    <property type="entry name" value="DUF4803"/>
</dbReference>
<dbReference type="OrthoDB" id="6366357at2759"/>
<evidence type="ECO:0000313" key="3">
    <source>
        <dbReference type="Proteomes" id="UP000242457"/>
    </source>
</evidence>
<name>A0A2A3ENA8_APICC</name>
<organism evidence="2 3">
    <name type="scientific">Apis cerana cerana</name>
    <name type="common">Oriental honeybee</name>
    <dbReference type="NCBI Taxonomy" id="94128"/>
    <lineage>
        <taxon>Eukaryota</taxon>
        <taxon>Metazoa</taxon>
        <taxon>Ecdysozoa</taxon>
        <taxon>Arthropoda</taxon>
        <taxon>Hexapoda</taxon>
        <taxon>Insecta</taxon>
        <taxon>Pterygota</taxon>
        <taxon>Neoptera</taxon>
        <taxon>Endopterygota</taxon>
        <taxon>Hymenoptera</taxon>
        <taxon>Apocrita</taxon>
        <taxon>Aculeata</taxon>
        <taxon>Apoidea</taxon>
        <taxon>Anthophila</taxon>
        <taxon>Apidae</taxon>
        <taxon>Apis</taxon>
    </lineage>
</organism>
<reference evidence="2 3" key="1">
    <citation type="submission" date="2014-07" db="EMBL/GenBank/DDBJ databases">
        <title>Genomic and transcriptomic analysis on Apis cerana provide comprehensive insights into honey bee biology.</title>
        <authorList>
            <person name="Diao Q."/>
            <person name="Sun L."/>
            <person name="Zheng H."/>
            <person name="Zheng H."/>
            <person name="Xu S."/>
            <person name="Wang S."/>
            <person name="Zeng Z."/>
            <person name="Hu F."/>
            <person name="Su S."/>
            <person name="Wu J."/>
        </authorList>
    </citation>
    <scope>NUCLEOTIDE SEQUENCE [LARGE SCALE GENOMIC DNA]</scope>
    <source>
        <tissue evidence="2">Pupae without intestine</tissue>
    </source>
</reference>
<accession>A0A2A3ENA8</accession>
<dbReference type="AlphaFoldDB" id="A0A2A3ENA8"/>
<keyword evidence="3" id="KW-1185">Reference proteome</keyword>
<gene>
    <name evidence="2" type="ORF">APICC_03230</name>
</gene>
<dbReference type="Pfam" id="PF16061">
    <property type="entry name" value="DUF4803"/>
    <property type="match status" value="1"/>
</dbReference>
<dbReference type="PANTHER" id="PTHR47890">
    <property type="entry name" value="LD24308P"/>
    <property type="match status" value="1"/>
</dbReference>
<feature type="signal peptide" evidence="1">
    <location>
        <begin position="1"/>
        <end position="23"/>
    </location>
</feature>
<dbReference type="STRING" id="94128.A0A2A3ENA8"/>
<keyword evidence="1" id="KW-0732">Signal</keyword>
<evidence type="ECO:0000256" key="1">
    <source>
        <dbReference type="SAM" id="SignalP"/>
    </source>
</evidence>
<dbReference type="EMBL" id="KZ288204">
    <property type="protein sequence ID" value="PBC33218.1"/>
    <property type="molecule type" value="Genomic_DNA"/>
</dbReference>
<feature type="chain" id="PRO_5012720086" evidence="1">
    <location>
        <begin position="24"/>
        <end position="670"/>
    </location>
</feature>
<dbReference type="Proteomes" id="UP000242457">
    <property type="component" value="Unassembled WGS sequence"/>
</dbReference>